<keyword evidence="1" id="KW-0472">Membrane</keyword>
<comment type="caution">
    <text evidence="2">The sequence shown here is derived from an EMBL/GenBank/DDBJ whole genome shotgun (WGS) entry which is preliminary data.</text>
</comment>
<protein>
    <recommendedName>
        <fullName evidence="4">Transmembrane protein</fullName>
    </recommendedName>
</protein>
<keyword evidence="1" id="KW-1133">Transmembrane helix</keyword>
<evidence type="ECO:0008006" key="4">
    <source>
        <dbReference type="Google" id="ProtNLM"/>
    </source>
</evidence>
<keyword evidence="1" id="KW-0812">Transmembrane</keyword>
<feature type="transmembrane region" description="Helical" evidence="1">
    <location>
        <begin position="100"/>
        <end position="120"/>
    </location>
</feature>
<organism evidence="2 3">
    <name type="scientific">Paramecium octaurelia</name>
    <dbReference type="NCBI Taxonomy" id="43137"/>
    <lineage>
        <taxon>Eukaryota</taxon>
        <taxon>Sar</taxon>
        <taxon>Alveolata</taxon>
        <taxon>Ciliophora</taxon>
        <taxon>Intramacronucleata</taxon>
        <taxon>Oligohymenophorea</taxon>
        <taxon>Peniculida</taxon>
        <taxon>Parameciidae</taxon>
        <taxon>Paramecium</taxon>
    </lineage>
</organism>
<evidence type="ECO:0000313" key="3">
    <source>
        <dbReference type="Proteomes" id="UP000683925"/>
    </source>
</evidence>
<accession>A0A8S1WUM1</accession>
<name>A0A8S1WUM1_PAROT</name>
<dbReference type="EMBL" id="CAJJDP010000104">
    <property type="protein sequence ID" value="CAD8193468.1"/>
    <property type="molecule type" value="Genomic_DNA"/>
</dbReference>
<proteinExistence type="predicted"/>
<evidence type="ECO:0000256" key="1">
    <source>
        <dbReference type="SAM" id="Phobius"/>
    </source>
</evidence>
<sequence length="130" mass="15828">MEQKQYCYLSSKYSIFKYTSKNELPPLSSYSYLIAYNCLNQCWSQLNIVNISKNELQEFQNQIFKWDYKFKKFSIVFKQKFLFFGVENYINKKGLKNKQYLFNVITYANIFYIVLFILNLKGWIFTNQKD</sequence>
<evidence type="ECO:0000313" key="2">
    <source>
        <dbReference type="EMBL" id="CAD8193468.1"/>
    </source>
</evidence>
<dbReference type="AlphaFoldDB" id="A0A8S1WUM1"/>
<dbReference type="Proteomes" id="UP000683925">
    <property type="component" value="Unassembled WGS sequence"/>
</dbReference>
<gene>
    <name evidence="2" type="ORF">POCTA_138.1.T1040161</name>
</gene>
<reference evidence="2" key="1">
    <citation type="submission" date="2021-01" db="EMBL/GenBank/DDBJ databases">
        <authorList>
            <consortium name="Genoscope - CEA"/>
            <person name="William W."/>
        </authorList>
    </citation>
    <scope>NUCLEOTIDE SEQUENCE</scope>
</reference>
<keyword evidence="3" id="KW-1185">Reference proteome</keyword>